<protein>
    <recommendedName>
        <fullName evidence="3">DUF1292 domain-containing protein</fullName>
    </recommendedName>
</protein>
<evidence type="ECO:0008006" key="3">
    <source>
        <dbReference type="Google" id="ProtNLM"/>
    </source>
</evidence>
<comment type="caution">
    <text evidence="1">The sequence shown here is derived from an EMBL/GenBank/DDBJ whole genome shotgun (WGS) entry which is preliminary data.</text>
</comment>
<name>A0A2T0BF54_9CLOT</name>
<dbReference type="EMBL" id="PVXQ01000016">
    <property type="protein sequence ID" value="PRR82453.1"/>
    <property type="molecule type" value="Genomic_DNA"/>
</dbReference>
<sequence>MANDIEFIEEERRHWGKIFTDITYAISEVSPFIDETQLKRRRYFSKVSILDEYMDKLTSSESTSKKKSFFDRLKGDDSTQDLRNFKSKNSSSFKQLESCSKCQCLACSFECKFQSCSACKEGSLIKACDKEKGNVRTFDTFNIDLTNNDSGQMNKYKVLAIVENCKLDKLNILLENLHDSDDKLILYYYPGIKSDNFGEITDSEEFDFVVETFQQSDY</sequence>
<dbReference type="OrthoDB" id="1757219at2"/>
<proteinExistence type="predicted"/>
<evidence type="ECO:0000313" key="1">
    <source>
        <dbReference type="EMBL" id="PRR82453.1"/>
    </source>
</evidence>
<dbReference type="AlphaFoldDB" id="A0A2T0BF54"/>
<reference evidence="1 2" key="1">
    <citation type="submission" date="2018-03" db="EMBL/GenBank/DDBJ databases">
        <title>Genome sequence of Clostridium vincentii DSM 10228.</title>
        <authorList>
            <person name="Poehlein A."/>
            <person name="Daniel R."/>
        </authorList>
    </citation>
    <scope>NUCLEOTIDE SEQUENCE [LARGE SCALE GENOMIC DNA]</scope>
    <source>
        <strain evidence="1 2">DSM 10228</strain>
    </source>
</reference>
<dbReference type="RefSeq" id="WP_106059770.1">
    <property type="nucleotide sequence ID" value="NZ_PVXQ01000016.1"/>
</dbReference>
<evidence type="ECO:0000313" key="2">
    <source>
        <dbReference type="Proteomes" id="UP000239471"/>
    </source>
</evidence>
<gene>
    <name evidence="1" type="ORF">CLVI_17930</name>
</gene>
<keyword evidence="2" id="KW-1185">Reference proteome</keyword>
<dbReference type="Proteomes" id="UP000239471">
    <property type="component" value="Unassembled WGS sequence"/>
</dbReference>
<accession>A0A2T0BF54</accession>
<organism evidence="1 2">
    <name type="scientific">Clostridium vincentii</name>
    <dbReference type="NCBI Taxonomy" id="52704"/>
    <lineage>
        <taxon>Bacteria</taxon>
        <taxon>Bacillati</taxon>
        <taxon>Bacillota</taxon>
        <taxon>Clostridia</taxon>
        <taxon>Eubacteriales</taxon>
        <taxon>Clostridiaceae</taxon>
        <taxon>Clostridium</taxon>
    </lineage>
</organism>